<feature type="chain" id="PRO_5003937638" description="Peptidase propeptide domain-containing protein" evidence="1">
    <location>
        <begin position="20"/>
        <end position="113"/>
    </location>
</feature>
<feature type="signal peptide" evidence="1">
    <location>
        <begin position="1"/>
        <end position="19"/>
    </location>
</feature>
<gene>
    <name evidence="2" type="ORF">Cylst_3390</name>
</gene>
<evidence type="ECO:0000256" key="1">
    <source>
        <dbReference type="SAM" id="SignalP"/>
    </source>
</evidence>
<dbReference type="PROSITE" id="PS51257">
    <property type="entry name" value="PROKAR_LIPOPROTEIN"/>
    <property type="match status" value="1"/>
</dbReference>
<name>K9WYU4_9NOST</name>
<dbReference type="HOGENOM" id="CLU_2129338_0_0_3"/>
<dbReference type="STRING" id="56107.Cylst_3390"/>
<keyword evidence="1" id="KW-0732">Signal</keyword>
<dbReference type="OrthoDB" id="9934303at2"/>
<evidence type="ECO:0008006" key="4">
    <source>
        <dbReference type="Google" id="ProtNLM"/>
    </source>
</evidence>
<reference evidence="2 3" key="1">
    <citation type="submission" date="2012-06" db="EMBL/GenBank/DDBJ databases">
        <title>Finished chromosome of genome of Cylindrospermum stagnale PCC 7417.</title>
        <authorList>
            <consortium name="US DOE Joint Genome Institute"/>
            <person name="Gugger M."/>
            <person name="Coursin T."/>
            <person name="Rippka R."/>
            <person name="Tandeau De Marsac N."/>
            <person name="Huntemann M."/>
            <person name="Wei C.-L."/>
            <person name="Han J."/>
            <person name="Detter J.C."/>
            <person name="Han C."/>
            <person name="Tapia R."/>
            <person name="Chen A."/>
            <person name="Kyrpides N."/>
            <person name="Mavromatis K."/>
            <person name="Markowitz V."/>
            <person name="Szeto E."/>
            <person name="Ivanova N."/>
            <person name="Pagani I."/>
            <person name="Pati A."/>
            <person name="Goodwin L."/>
            <person name="Nordberg H.P."/>
            <person name="Cantor M.N."/>
            <person name="Hua S.X."/>
            <person name="Woyke T."/>
            <person name="Kerfeld C.A."/>
        </authorList>
    </citation>
    <scope>NUCLEOTIDE SEQUENCE [LARGE SCALE GENOMIC DNA]</scope>
    <source>
        <strain evidence="2 3">PCC 7417</strain>
    </source>
</reference>
<proteinExistence type="predicted"/>
<sequence length="113" mass="12895">MKKACCILMVFLVFPVLLSCVKQVKGEQRVNNESYRKISEQSSEIAKEQALAIAEKDASAVYRDISLYKVKTELKQNNWYIDYDLINQELQGGGPHYIISGSTGEIISKRYEQ</sequence>
<dbReference type="EMBL" id="CP003642">
    <property type="protein sequence ID" value="AFZ25540.1"/>
    <property type="molecule type" value="Genomic_DNA"/>
</dbReference>
<evidence type="ECO:0000313" key="3">
    <source>
        <dbReference type="Proteomes" id="UP000010475"/>
    </source>
</evidence>
<dbReference type="Proteomes" id="UP000010475">
    <property type="component" value="Chromosome"/>
</dbReference>
<dbReference type="AlphaFoldDB" id="K9WYU4"/>
<dbReference type="RefSeq" id="WP_015208788.1">
    <property type="nucleotide sequence ID" value="NC_019757.1"/>
</dbReference>
<dbReference type="KEGG" id="csg:Cylst_3390"/>
<keyword evidence="3" id="KW-1185">Reference proteome</keyword>
<accession>K9WYU4</accession>
<evidence type="ECO:0000313" key="2">
    <source>
        <dbReference type="EMBL" id="AFZ25540.1"/>
    </source>
</evidence>
<organism evidence="2 3">
    <name type="scientific">Cylindrospermum stagnale PCC 7417</name>
    <dbReference type="NCBI Taxonomy" id="56107"/>
    <lineage>
        <taxon>Bacteria</taxon>
        <taxon>Bacillati</taxon>
        <taxon>Cyanobacteriota</taxon>
        <taxon>Cyanophyceae</taxon>
        <taxon>Nostocales</taxon>
        <taxon>Nostocaceae</taxon>
        <taxon>Cylindrospermum</taxon>
    </lineage>
</organism>
<protein>
    <recommendedName>
        <fullName evidence="4">Peptidase propeptide domain-containing protein</fullName>
    </recommendedName>
</protein>